<dbReference type="AlphaFoldDB" id="A0A1A5ZVC2"/>
<protein>
    <recommendedName>
        <fullName evidence="5">Methyltransferase type 11 domain-containing protein</fullName>
    </recommendedName>
</protein>
<dbReference type="SUPFAM" id="SSF53335">
    <property type="entry name" value="S-adenosyl-L-methionine-dependent methyltransferases"/>
    <property type="match status" value="1"/>
</dbReference>
<reference evidence="3" key="2">
    <citation type="submission" date="2013-07" db="EMBL/GenBank/DDBJ databases">
        <authorList>
            <consortium name="The Broad Institute Genome Sequencing Platform"/>
            <person name="Cuomo C."/>
            <person name="Litvintseva A."/>
            <person name="Chen Y."/>
            <person name="Heitman J."/>
            <person name="Sun S."/>
            <person name="Springer D."/>
            <person name="Dromer F."/>
            <person name="Young S.K."/>
            <person name="Zeng Q."/>
            <person name="Gargeya S."/>
            <person name="Fitzgerald M."/>
            <person name="Abouelleil A."/>
            <person name="Alvarado L."/>
            <person name="Berlin A.M."/>
            <person name="Chapman S.B."/>
            <person name="Dewar J."/>
            <person name="Goldberg J."/>
            <person name="Griggs A."/>
            <person name="Gujja S."/>
            <person name="Hansen M."/>
            <person name="Howarth C."/>
            <person name="Imamovic A."/>
            <person name="Larimer J."/>
            <person name="McCowan C."/>
            <person name="Murphy C."/>
            <person name="Pearson M."/>
            <person name="Priest M."/>
            <person name="Roberts A."/>
            <person name="Saif S."/>
            <person name="Shea T."/>
            <person name="Sykes S."/>
            <person name="Wortman J."/>
            <person name="Nusbaum C."/>
            <person name="Birren B."/>
        </authorList>
    </citation>
    <scope>NUCLEOTIDE SEQUENCE</scope>
    <source>
        <strain evidence="3">CBS 10117</strain>
    </source>
</reference>
<sequence>MAQDQDQSQNQQALVDAERELAQHGQIHANSQAQAHGHHHEDGHGHQHGHNHQHGHQHGGDLWEGKNYLTMPGVFETAQTSHDSIIHSLQSAGIAQETYKGWNVLEVGCGPGAVTRHYLSSFSSVHAIDSSPSMLIALSEYLPQSDYPTLSYALHTLSSSSPAIYKSEQLISPTRNDPERTTASPILGREGGFDLVVSNLVLHHVDDLVNFMDGVLRMVRPGGWVIFTEMGQLESHSDQDEKDKQNQENQSNTISGENANENNDRNGKGKLNHHGKTTDGGSYNAPDHYRAPYTPESLKELFEKYGLKDVYAEQRGVLPVFGIGEGKPKISCLIVWGRK</sequence>
<evidence type="ECO:0000313" key="4">
    <source>
        <dbReference type="Proteomes" id="UP000078595"/>
    </source>
</evidence>
<dbReference type="KEGG" id="kdj:28971364"/>
<dbReference type="EMBL" id="KI894036">
    <property type="protein sequence ID" value="OBR81755.1"/>
    <property type="molecule type" value="Genomic_DNA"/>
</dbReference>
<dbReference type="EMBL" id="CP144539">
    <property type="protein sequence ID" value="WWC65041.1"/>
    <property type="molecule type" value="Genomic_DNA"/>
</dbReference>
<reference evidence="3" key="3">
    <citation type="submission" date="2024-02" db="EMBL/GenBank/DDBJ databases">
        <title>Comparative genomics of Cryptococcus and Kwoniella reveals pathogenesis evolution and contrasting modes of karyotype evolution via chromosome fusion or intercentromeric recombination.</title>
        <authorList>
            <person name="Coelho M.A."/>
            <person name="David-Palma M."/>
            <person name="Shea T."/>
            <person name="Bowers K."/>
            <person name="McGinley-Smith S."/>
            <person name="Mohammad A.W."/>
            <person name="Gnirke A."/>
            <person name="Yurkov A.M."/>
            <person name="Nowrousian M."/>
            <person name="Sun S."/>
            <person name="Cuomo C.A."/>
            <person name="Heitman J."/>
        </authorList>
    </citation>
    <scope>NUCLEOTIDE SEQUENCE</scope>
    <source>
        <strain evidence="3">CBS 10117</strain>
    </source>
</reference>
<reference evidence="2" key="1">
    <citation type="submission" date="2013-07" db="EMBL/GenBank/DDBJ databases">
        <title>The Genome Sequence of Cryptococcus dejecticola CBS10117.</title>
        <authorList>
            <consortium name="The Broad Institute Genome Sequencing Platform"/>
            <person name="Cuomo C."/>
            <person name="Litvintseva A."/>
            <person name="Chen Y."/>
            <person name="Heitman J."/>
            <person name="Sun S."/>
            <person name="Springer D."/>
            <person name="Dromer F."/>
            <person name="Young S.K."/>
            <person name="Zeng Q."/>
            <person name="Gargeya S."/>
            <person name="Fitzgerald M."/>
            <person name="Abouelleil A."/>
            <person name="Alvarado L."/>
            <person name="Berlin A.M."/>
            <person name="Chapman S.B."/>
            <person name="Dewar J."/>
            <person name="Goldberg J."/>
            <person name="Griggs A."/>
            <person name="Gujja S."/>
            <person name="Hansen M."/>
            <person name="Howarth C."/>
            <person name="Imamovic A."/>
            <person name="Larimer J."/>
            <person name="McCowan C."/>
            <person name="Murphy C."/>
            <person name="Pearson M."/>
            <person name="Priest M."/>
            <person name="Roberts A."/>
            <person name="Saif S."/>
            <person name="Shea T."/>
            <person name="Sykes S."/>
            <person name="Wortman J."/>
            <person name="Nusbaum C."/>
            <person name="Birren B."/>
        </authorList>
    </citation>
    <scope>NUCLEOTIDE SEQUENCE [LARGE SCALE GENOMIC DNA]</scope>
    <source>
        <strain evidence="2">CBS 10117</strain>
    </source>
</reference>
<evidence type="ECO:0000256" key="1">
    <source>
        <dbReference type="SAM" id="MobiDB-lite"/>
    </source>
</evidence>
<dbReference type="Proteomes" id="UP000078595">
    <property type="component" value="Chromosome 10"/>
</dbReference>
<name>A0A1A5ZVC2_9TREE</name>
<evidence type="ECO:0008006" key="5">
    <source>
        <dbReference type="Google" id="ProtNLM"/>
    </source>
</evidence>
<dbReference type="GeneID" id="28971364"/>
<evidence type="ECO:0000313" key="2">
    <source>
        <dbReference type="EMBL" id="OBR81755.1"/>
    </source>
</evidence>
<dbReference type="RefSeq" id="XP_018259597.1">
    <property type="nucleotide sequence ID" value="XM_018410929.1"/>
</dbReference>
<feature type="compositionally biased region" description="Polar residues" evidence="1">
    <location>
        <begin position="247"/>
        <end position="261"/>
    </location>
</feature>
<organism evidence="2">
    <name type="scientific">Kwoniella dejecticola CBS 10117</name>
    <dbReference type="NCBI Taxonomy" id="1296121"/>
    <lineage>
        <taxon>Eukaryota</taxon>
        <taxon>Fungi</taxon>
        <taxon>Dikarya</taxon>
        <taxon>Basidiomycota</taxon>
        <taxon>Agaricomycotina</taxon>
        <taxon>Tremellomycetes</taxon>
        <taxon>Tremellales</taxon>
        <taxon>Cryptococcaceae</taxon>
        <taxon>Kwoniella</taxon>
    </lineage>
</organism>
<feature type="region of interest" description="Disordered" evidence="1">
    <location>
        <begin position="28"/>
        <end position="63"/>
    </location>
</feature>
<dbReference type="Gene3D" id="3.40.50.150">
    <property type="entry name" value="Vaccinia Virus protein VP39"/>
    <property type="match status" value="1"/>
</dbReference>
<dbReference type="STRING" id="1296121.A0A1A5ZVC2"/>
<feature type="compositionally biased region" description="Basic residues" evidence="1">
    <location>
        <begin position="46"/>
        <end position="57"/>
    </location>
</feature>
<dbReference type="InterPro" id="IPR029063">
    <property type="entry name" value="SAM-dependent_MTases_sf"/>
</dbReference>
<proteinExistence type="predicted"/>
<accession>A0A1A5ZVC2</accession>
<dbReference type="Pfam" id="PF13489">
    <property type="entry name" value="Methyltransf_23"/>
    <property type="match status" value="1"/>
</dbReference>
<feature type="compositionally biased region" description="Basic and acidic residues" evidence="1">
    <location>
        <begin position="235"/>
        <end position="246"/>
    </location>
</feature>
<dbReference type="PANTHER" id="PTHR43861">
    <property type="entry name" value="TRANS-ACONITATE 2-METHYLTRANSFERASE-RELATED"/>
    <property type="match status" value="1"/>
</dbReference>
<dbReference type="VEuPathDB" id="FungiDB:I303_07665"/>
<dbReference type="PANTHER" id="PTHR43861:SF1">
    <property type="entry name" value="TRANS-ACONITATE 2-METHYLTRANSFERASE"/>
    <property type="match status" value="1"/>
</dbReference>
<gene>
    <name evidence="2" type="ORF">I303_07665</name>
    <name evidence="3" type="ORF">I303_107655</name>
</gene>
<keyword evidence="4" id="KW-1185">Reference proteome</keyword>
<dbReference type="CDD" id="cd02440">
    <property type="entry name" value="AdoMet_MTases"/>
    <property type="match status" value="1"/>
</dbReference>
<dbReference type="OrthoDB" id="3647at2759"/>
<evidence type="ECO:0000313" key="3">
    <source>
        <dbReference type="EMBL" id="WWC65041.1"/>
    </source>
</evidence>
<feature type="region of interest" description="Disordered" evidence="1">
    <location>
        <begin position="235"/>
        <end position="290"/>
    </location>
</feature>